<dbReference type="GO" id="GO:0042802">
    <property type="term" value="F:identical protein binding"/>
    <property type="evidence" value="ECO:0007669"/>
    <property type="project" value="InterPro"/>
</dbReference>
<evidence type="ECO:0000256" key="1">
    <source>
        <dbReference type="ARBA" id="ARBA00022737"/>
    </source>
</evidence>
<organism evidence="4 5">
    <name type="scientific">Cyclocybe aegerita</name>
    <name type="common">Black poplar mushroom</name>
    <name type="synonym">Agrocybe aegerita</name>
    <dbReference type="NCBI Taxonomy" id="1973307"/>
    <lineage>
        <taxon>Eukaryota</taxon>
        <taxon>Fungi</taxon>
        <taxon>Dikarya</taxon>
        <taxon>Basidiomycota</taxon>
        <taxon>Agaricomycotina</taxon>
        <taxon>Agaricomycetes</taxon>
        <taxon>Agaricomycetidae</taxon>
        <taxon>Agaricales</taxon>
        <taxon>Agaricineae</taxon>
        <taxon>Bolbitiaceae</taxon>
        <taxon>Cyclocybe</taxon>
    </lineage>
</organism>
<dbReference type="EMBL" id="CACVBS010000013">
    <property type="protein sequence ID" value="CAA7259262.1"/>
    <property type="molecule type" value="Genomic_DNA"/>
</dbReference>
<keyword evidence="5" id="KW-1185">Reference proteome</keyword>
<dbReference type="Proteomes" id="UP000467700">
    <property type="component" value="Unassembled WGS sequence"/>
</dbReference>
<feature type="repeat" description="TPR" evidence="3">
    <location>
        <begin position="38"/>
        <end position="71"/>
    </location>
</feature>
<sequence length="1437" mass="159918">MSVAKSSLKAAREALTKKDYASAKKHASQVLDFEPDNYNGHVFLGLALLELGENDESEQIYRKAIELNPTQPLAWQGIANFYEKTANWEKQVDALIQLMNLFNTAQDAIKCAETLQKLIALYRKHGTQQQLISGLSYYLPESKLYPLLSTLPLPDPTNPTGTTTFEAQDSVHNGFRVLEEIVSLTERLEEDTFKREVERRRTRLGASSPEQIRKEVFREISSKSQLPSLYNAILNHPNTSDELRAEIDAKQLRHKQQYLASIPLTKETASLKLQTLNELNELVEGIVLLRKADELGWKLFFEGTDCEDMSGYDHEHVRQYITLFPETPLASLFKGYFTYWQETLAEDEEDGDLYTIPDEDPLDTVMNAYTSLSDTLIGNRFMSKVYLTEFDYENAIKTSKRGLRILQQSEAETGKSLPKTRTGFQVVLATSFIHFFSPKHHQEATRIIDEILSRSPDNTAALMGQAFILQAVPKWQEASEGFNRVATLLPDDLDVGLRAQEEAAWCKCQIGLVEEGLEGLQQVSNMLDDIDDEGRNSDRARCIWRIGQCKLKTEEAPSAYKYFINALRKHPEFAPAFTSLGIYYLEHASPPDPIRSSKCFQKAFELDARETIAARRLAEGFANDREWDLVEVVAQRTIEGEGGLNAGLEKTELDAASRYLPTNSWAWKAIGIVKFHYKDYPAAIQAIQIALRVEPEDQSLWVRLGEAYNKAGRHTAALKALNHALELDPNDWLCSYFIADVKHCMGLFEEAIQILNALRVSHQDEVCTLVSLSQAYVDLGATEVVDGFQQRAEQSFLSAINIALEIVQCMSGFRTIAWKLIADAAFHLSSFPVFTNEAKVRATLQAIPFMTPPDSVMQLVKEIPLPQFQNEGPITSIDVVATAIHCCLSQISLYPVGRSPNSGAWYDLAVAVRSWMAKVPSAMDTSRGQELAVGYLKKALTDDPGNDACWVALGNAYFLSHPKAAQHAYIMAIEIESKNASTWANLGLLYYYHGDIELANEALYRGQVLDPDNTLAWVGQFLIAAANGDKVDAGLLLEHAVGLPKPVPEADYEYAFQSFNSTSKRQRSGRSLDSLLPSFFLINRYCQRRPDDASGLHLLSLVCERLGHHSLGEKLVERAISILETAYEETEDPLTEKKYTIANSTLGRLKLAQGDFEGCTTSFESVLGLLAEKDNDKEVTTLKVQAHLSLGLAHFFQNDLEAAVGHLEEGLVSAGEDQTLQGQIIIVLAQTLWAIGTDETKELAKSRLLECIASDPENLTAINTLAGMGILTHDDNLVDAALSEILALPIERKHKLDPQRHVDYLLIQHHLAQEDTKQAISVAQHAVRAEPERLDQRNRLAALIVREGQNKDGLALLAAADGKTSAGDNTGAEAEDVIATLSIQAVAQCSLGDNGEDNTGGDESLWDALSKAQRAIMMRPSDARGWQTLAYVRARMA</sequence>
<dbReference type="PANTHER" id="PTHR15704">
    <property type="entry name" value="SUPERKILLER 3 PROTEIN-RELATED"/>
    <property type="match status" value="1"/>
</dbReference>
<dbReference type="InterPro" id="IPR040962">
    <property type="entry name" value="TPR_22"/>
</dbReference>
<evidence type="ECO:0008006" key="6">
    <source>
        <dbReference type="Google" id="ProtNLM"/>
    </source>
</evidence>
<accession>A0A8S0WK26</accession>
<dbReference type="PANTHER" id="PTHR15704:SF7">
    <property type="entry name" value="SUPERKILLER COMPLEX PROTEIN 3"/>
    <property type="match status" value="1"/>
</dbReference>
<keyword evidence="1" id="KW-0677">Repeat</keyword>
<reference evidence="4 5" key="1">
    <citation type="submission" date="2020-01" db="EMBL/GenBank/DDBJ databases">
        <authorList>
            <person name="Gupta K D."/>
        </authorList>
    </citation>
    <scope>NUCLEOTIDE SEQUENCE [LARGE SCALE GENOMIC DNA]</scope>
</reference>
<dbReference type="Pfam" id="PF13432">
    <property type="entry name" value="TPR_16"/>
    <property type="match status" value="2"/>
</dbReference>
<dbReference type="GO" id="GO:0006401">
    <property type="term" value="P:RNA catabolic process"/>
    <property type="evidence" value="ECO:0007669"/>
    <property type="project" value="InterPro"/>
</dbReference>
<protein>
    <recommendedName>
        <fullName evidence="6">Superkiller protein 3</fullName>
    </recommendedName>
</protein>
<dbReference type="Pfam" id="PF07721">
    <property type="entry name" value="TPR_4"/>
    <property type="match status" value="1"/>
</dbReference>
<feature type="repeat" description="TPR" evidence="3">
    <location>
        <begin position="980"/>
        <end position="1013"/>
    </location>
</feature>
<name>A0A8S0WK26_CYCAE</name>
<dbReference type="PROSITE" id="PS50293">
    <property type="entry name" value="TPR_REGION"/>
    <property type="match status" value="1"/>
</dbReference>
<dbReference type="InterPro" id="IPR011717">
    <property type="entry name" value="TPR-4"/>
</dbReference>
<evidence type="ECO:0000313" key="4">
    <source>
        <dbReference type="EMBL" id="CAA7259262.1"/>
    </source>
</evidence>
<feature type="repeat" description="TPR" evidence="3">
    <location>
        <begin position="664"/>
        <end position="697"/>
    </location>
</feature>
<gene>
    <name evidence="4" type="ORF">AAE3_LOCUS1225</name>
</gene>
<dbReference type="Pfam" id="PF18833">
    <property type="entry name" value="TPR_22"/>
    <property type="match status" value="1"/>
</dbReference>
<dbReference type="PROSITE" id="PS50005">
    <property type="entry name" value="TPR"/>
    <property type="match status" value="4"/>
</dbReference>
<evidence type="ECO:0000313" key="5">
    <source>
        <dbReference type="Proteomes" id="UP000467700"/>
    </source>
</evidence>
<dbReference type="GO" id="GO:0055087">
    <property type="term" value="C:Ski complex"/>
    <property type="evidence" value="ECO:0007669"/>
    <property type="project" value="InterPro"/>
</dbReference>
<comment type="caution">
    <text evidence="4">The sequence shown here is derived from an EMBL/GenBank/DDBJ whole genome shotgun (WGS) entry which is preliminary data.</text>
</comment>
<dbReference type="OrthoDB" id="421075at2759"/>
<dbReference type="InterPro" id="IPR011990">
    <property type="entry name" value="TPR-like_helical_dom_sf"/>
</dbReference>
<dbReference type="Gene3D" id="1.25.40.10">
    <property type="entry name" value="Tetratricopeptide repeat domain"/>
    <property type="match status" value="4"/>
</dbReference>
<keyword evidence="2 3" id="KW-0802">TPR repeat</keyword>
<dbReference type="InterPro" id="IPR019734">
    <property type="entry name" value="TPR_rpt"/>
</dbReference>
<dbReference type="SUPFAM" id="SSF48452">
    <property type="entry name" value="TPR-like"/>
    <property type="match status" value="5"/>
</dbReference>
<dbReference type="InterPro" id="IPR039226">
    <property type="entry name" value="Ski3/TTC37"/>
</dbReference>
<dbReference type="SMART" id="SM00028">
    <property type="entry name" value="TPR"/>
    <property type="match status" value="10"/>
</dbReference>
<feature type="repeat" description="TPR" evidence="3">
    <location>
        <begin position="698"/>
        <end position="731"/>
    </location>
</feature>
<evidence type="ECO:0000256" key="3">
    <source>
        <dbReference type="PROSITE-ProRule" id="PRU00339"/>
    </source>
</evidence>
<proteinExistence type="predicted"/>
<evidence type="ECO:0000256" key="2">
    <source>
        <dbReference type="ARBA" id="ARBA00022803"/>
    </source>
</evidence>